<gene>
    <name evidence="2" type="ORF">ASZ90_018055</name>
</gene>
<dbReference type="InterPro" id="IPR002708">
    <property type="entry name" value="HcyBio"/>
</dbReference>
<reference evidence="2" key="1">
    <citation type="journal article" date="2015" name="Proc. Natl. Acad. Sci. U.S.A.">
        <title>Networks of energetic and metabolic interactions define dynamics in microbial communities.</title>
        <authorList>
            <person name="Embree M."/>
            <person name="Liu J.K."/>
            <person name="Al-Bassam M.M."/>
            <person name="Zengler K."/>
        </authorList>
    </citation>
    <scope>NUCLEOTIDE SEQUENCE</scope>
</reference>
<accession>A0A0W8E7Z3</accession>
<proteinExistence type="predicted"/>
<comment type="caution">
    <text evidence="2">The sequence shown here is derived from an EMBL/GenBank/DDBJ whole genome shotgun (WGS) entry which is preliminary data.</text>
</comment>
<dbReference type="Pfam" id="PF01837">
    <property type="entry name" value="HcyBio"/>
    <property type="match status" value="1"/>
</dbReference>
<sequence length="417" mass="45834">MSYQKSYEEINERIRKGEAVVVTAEEVIDIVEEKGYAQAAREIDVVTTGTFGPMCSSGAFINFGHANPRIKMKKVWLNGVEAYTGMAAVDAYIGAGQLPESDPENKVYPGRFTYGGGHVIQDLVAGKEIRLEAVAYGTDCYPNRKLETIITIDDVNEAFMFNPRNAYQNYNCAVNLGDRPLYTYMGILRPKIGNAAYSTSGQLSPLLNDPHYKTIGIGTRIFLGGGIGYVAWNGTQHHPNVLRAENGVPKTPAGTLSVIGDLKQMDPNWLVGLSYVGYGATMAIGIGIPIPILDEEILHYTAVKDEDIYCPIVDFFEGYPYKKDIDLGFANFKELKSGKITINGKQVVTTPQSSYPRARKIASTLKEWIKAGKFEISQPVQMLPGADSNIDFKSIPDRPPANGIVFNSRMGGNKYEK</sequence>
<organism evidence="2">
    <name type="scientific">hydrocarbon metagenome</name>
    <dbReference type="NCBI Taxonomy" id="938273"/>
    <lineage>
        <taxon>unclassified sequences</taxon>
        <taxon>metagenomes</taxon>
        <taxon>ecological metagenomes</taxon>
    </lineage>
</organism>
<name>A0A0W8E7Z3_9ZZZZ</name>
<dbReference type="AlphaFoldDB" id="A0A0W8E7Z3"/>
<evidence type="ECO:0000259" key="1">
    <source>
        <dbReference type="Pfam" id="PF01837"/>
    </source>
</evidence>
<evidence type="ECO:0000313" key="2">
    <source>
        <dbReference type="EMBL" id="KUG04563.1"/>
    </source>
</evidence>
<dbReference type="EMBL" id="LNQE01001845">
    <property type="protein sequence ID" value="KUG04563.1"/>
    <property type="molecule type" value="Genomic_DNA"/>
</dbReference>
<feature type="domain" description="Homocysteine biosynthesis enzyme sulfur-incorporation" evidence="1">
    <location>
        <begin position="19"/>
        <end position="376"/>
    </location>
</feature>
<protein>
    <recommendedName>
        <fullName evidence="1">Homocysteine biosynthesis enzyme sulfur-incorporation domain-containing protein</fullName>
    </recommendedName>
</protein>